<gene>
    <name evidence="9" type="primary">IST2</name>
    <name evidence="9" type="ORF">AWJ20_5305</name>
</gene>
<feature type="transmembrane region" description="Helical" evidence="6">
    <location>
        <begin position="636"/>
        <end position="656"/>
    </location>
</feature>
<evidence type="ECO:0000313" key="9">
    <source>
        <dbReference type="EMBL" id="ANB14336.1"/>
    </source>
</evidence>
<dbReference type="Pfam" id="PF20877">
    <property type="entry name" value="Anoctamin_N"/>
    <property type="match status" value="1"/>
</dbReference>
<evidence type="ECO:0000313" key="10">
    <source>
        <dbReference type="Proteomes" id="UP000189580"/>
    </source>
</evidence>
<feature type="transmembrane region" description="Helical" evidence="6">
    <location>
        <begin position="316"/>
        <end position="340"/>
    </location>
</feature>
<dbReference type="InterPro" id="IPR007632">
    <property type="entry name" value="Anoctamin"/>
</dbReference>
<feature type="transmembrane region" description="Helical" evidence="6">
    <location>
        <begin position="461"/>
        <end position="482"/>
    </location>
</feature>
<sequence length="732" mass="82534">MASAQPEARVQLPEKTGVSTAASGADAGGSEKSHIDLKGVEEIRPDYAIQISLTNSKPKDLANIEKLTSALASVGLYSQVRQGNLGKSLILVKASTKSVSERSVKSLVKDWLHEIPTPSIDSAHTDGALELSESLSPSDRLRIIYDAITNPPEDGGAGVRPHLGEWSFVDSIFALQDSALNREWLKRLSKQWIIRDSELDFIQKQFGEKIALYFGFLQFYFLWSLVPAVVGIITQNFLGAYSTVYAVINLVWGLSFVEAWKRREEQLSIRWGVKGTSAIEVRRLEFQPDSTIPDPITGELRPYYASWKRILKQVSFIPFALTFILVLVAFQSSVFVIEIFLTQIYSGPFKQFLAFVPTILLAGCTPQISAIYTFIAKKLNAFENHETEESYELAYTQKQFIFNFFVSYMGLFLTAYVYLPFGHLIIPHLDSLRQLLHFHAGQEIPITDAFELNKHRLHQQVIYFAITAQVVSFAMETVVPYVKRIVFGYITKYTTGEVIFDDAPEEAKFLSQVRTQADLPDYDVQEDYRQMVVQFGYTILFSPVWAYSPLASSINVWFQIRGDAAKICLDGRRPVPRRAETIGPWLGNLSFLTWLSSLTTASIIAMYSALSNHTDSLLTVVDEKAHHHPIVQAKPWTILAVILISEHGFFAARSLISAIVKSIPTKEGFEAGKNRYDLRKRHLKSEEIINANVVSETNPVENEWKSVSKRELSDQIEKALIPPKTLKDKKNQ</sequence>
<accession>A0A167EQ86</accession>
<dbReference type="OrthoDB" id="296386at2759"/>
<name>A0A167EQ86_9ASCO</name>
<dbReference type="GeneID" id="30037532"/>
<feature type="transmembrane region" description="Helical" evidence="6">
    <location>
        <begin position="239"/>
        <end position="260"/>
    </location>
</feature>
<feature type="transmembrane region" description="Helical" evidence="6">
    <location>
        <begin position="585"/>
        <end position="610"/>
    </location>
</feature>
<feature type="transmembrane region" description="Helical" evidence="6">
    <location>
        <begin position="210"/>
        <end position="233"/>
    </location>
</feature>
<dbReference type="PANTHER" id="PTHR12308">
    <property type="entry name" value="ANOCTAMIN"/>
    <property type="match status" value="1"/>
</dbReference>
<dbReference type="Pfam" id="PF04547">
    <property type="entry name" value="Anoctamin"/>
    <property type="match status" value="1"/>
</dbReference>
<evidence type="ECO:0000259" key="7">
    <source>
        <dbReference type="Pfam" id="PF04547"/>
    </source>
</evidence>
<dbReference type="EMBL" id="CP014502">
    <property type="protein sequence ID" value="ANB14336.1"/>
    <property type="molecule type" value="Genomic_DNA"/>
</dbReference>
<feature type="domain" description="Anoctamin alpha-beta plait" evidence="8">
    <location>
        <begin position="45"/>
        <end position="169"/>
    </location>
</feature>
<feature type="compositionally biased region" description="Low complexity" evidence="5">
    <location>
        <begin position="17"/>
        <end position="28"/>
    </location>
</feature>
<keyword evidence="3 6" id="KW-1133">Transmembrane helix</keyword>
<feature type="transmembrane region" description="Helical" evidence="6">
    <location>
        <begin position="400"/>
        <end position="419"/>
    </location>
</feature>
<evidence type="ECO:0000259" key="8">
    <source>
        <dbReference type="Pfam" id="PF20877"/>
    </source>
</evidence>
<dbReference type="GO" id="GO:0016020">
    <property type="term" value="C:membrane"/>
    <property type="evidence" value="ECO:0007669"/>
    <property type="project" value="UniProtKB-SubCell"/>
</dbReference>
<dbReference type="GO" id="GO:0032541">
    <property type="term" value="C:cortical endoplasmic reticulum"/>
    <property type="evidence" value="ECO:0007669"/>
    <property type="project" value="TreeGrafter"/>
</dbReference>
<organism evidence="9 10">
    <name type="scientific">Sugiyamaella lignohabitans</name>
    <dbReference type="NCBI Taxonomy" id="796027"/>
    <lineage>
        <taxon>Eukaryota</taxon>
        <taxon>Fungi</taxon>
        <taxon>Dikarya</taxon>
        <taxon>Ascomycota</taxon>
        <taxon>Saccharomycotina</taxon>
        <taxon>Dipodascomycetes</taxon>
        <taxon>Dipodascales</taxon>
        <taxon>Trichomonascaceae</taxon>
        <taxon>Sugiyamaella</taxon>
    </lineage>
</organism>
<keyword evidence="2 6" id="KW-0812">Transmembrane</keyword>
<protein>
    <submittedName>
        <fullName evidence="9">Ist2p</fullName>
    </submittedName>
</protein>
<feature type="domain" description="Anoctamin transmembrane" evidence="7">
    <location>
        <begin position="202"/>
        <end position="666"/>
    </location>
</feature>
<dbReference type="GO" id="GO:0005254">
    <property type="term" value="F:chloride channel activity"/>
    <property type="evidence" value="ECO:0007669"/>
    <property type="project" value="TreeGrafter"/>
</dbReference>
<dbReference type="InterPro" id="IPR049456">
    <property type="entry name" value="Anoctamin_N_fung"/>
</dbReference>
<evidence type="ECO:0000256" key="4">
    <source>
        <dbReference type="ARBA" id="ARBA00023136"/>
    </source>
</evidence>
<evidence type="ECO:0000256" key="5">
    <source>
        <dbReference type="SAM" id="MobiDB-lite"/>
    </source>
</evidence>
<dbReference type="InterPro" id="IPR049452">
    <property type="entry name" value="Anoctamin_TM"/>
</dbReference>
<feature type="region of interest" description="Disordered" evidence="5">
    <location>
        <begin position="1"/>
        <end position="35"/>
    </location>
</feature>
<keyword evidence="4 6" id="KW-0472">Membrane</keyword>
<keyword evidence="10" id="KW-1185">Reference proteome</keyword>
<dbReference type="AlphaFoldDB" id="A0A167EQ86"/>
<proteinExistence type="predicted"/>
<evidence type="ECO:0000256" key="1">
    <source>
        <dbReference type="ARBA" id="ARBA00004141"/>
    </source>
</evidence>
<evidence type="ECO:0000256" key="2">
    <source>
        <dbReference type="ARBA" id="ARBA00022692"/>
    </source>
</evidence>
<reference evidence="9 10" key="1">
    <citation type="submission" date="2016-02" db="EMBL/GenBank/DDBJ databases">
        <title>Complete genome sequence and transcriptome regulation of the pentose utilising yeast Sugiyamaella lignohabitans.</title>
        <authorList>
            <person name="Bellasio M."/>
            <person name="Peymann A."/>
            <person name="Valli M."/>
            <person name="Sipitzky M."/>
            <person name="Graf A."/>
            <person name="Sauer M."/>
            <person name="Marx H."/>
            <person name="Mattanovich D."/>
        </authorList>
    </citation>
    <scope>NUCLEOTIDE SEQUENCE [LARGE SCALE GENOMIC DNA]</scope>
    <source>
        <strain evidence="9 10">CBS 10342</strain>
    </source>
</reference>
<dbReference type="KEGG" id="slb:AWJ20_5305"/>
<dbReference type="PANTHER" id="PTHR12308:SF73">
    <property type="entry name" value="ANOCTAMIN"/>
    <property type="match status" value="1"/>
</dbReference>
<dbReference type="Proteomes" id="UP000189580">
    <property type="component" value="Chromosome d"/>
</dbReference>
<evidence type="ECO:0000256" key="3">
    <source>
        <dbReference type="ARBA" id="ARBA00022989"/>
    </source>
</evidence>
<feature type="transmembrane region" description="Helical" evidence="6">
    <location>
        <begin position="352"/>
        <end position="375"/>
    </location>
</feature>
<evidence type="ECO:0000256" key="6">
    <source>
        <dbReference type="SAM" id="Phobius"/>
    </source>
</evidence>
<comment type="subcellular location">
    <subcellularLocation>
        <location evidence="1">Membrane</location>
        <topology evidence="1">Multi-pass membrane protein</topology>
    </subcellularLocation>
</comment>
<dbReference type="RefSeq" id="XP_018736813.1">
    <property type="nucleotide sequence ID" value="XM_018882437.1"/>
</dbReference>